<dbReference type="InterPro" id="IPR036291">
    <property type="entry name" value="NAD(P)-bd_dom_sf"/>
</dbReference>
<evidence type="ECO:0000256" key="16">
    <source>
        <dbReference type="ARBA" id="ARBA00093250"/>
    </source>
</evidence>
<evidence type="ECO:0000256" key="20">
    <source>
        <dbReference type="ARBA" id="ARBA00093567"/>
    </source>
</evidence>
<dbReference type="eggNOG" id="KOG3007">
    <property type="taxonomic scope" value="Eukaryota"/>
</dbReference>
<dbReference type="PIRSF" id="PIRSF001439">
    <property type="entry name" value="CryM"/>
    <property type="match status" value="1"/>
</dbReference>
<comment type="catalytic activity">
    <reaction evidence="11">
        <text>Delta(2)-thiazoline-2-carboxylate + NADPH + 2 H(+) = L-thiazolidine-2-carboxylate + NADP(+)</text>
        <dbReference type="Rhea" id="RHEA:68072"/>
        <dbReference type="ChEBI" id="CHEBI:15378"/>
        <dbReference type="ChEBI" id="CHEBI:57783"/>
        <dbReference type="ChEBI" id="CHEBI:58349"/>
        <dbReference type="ChEBI" id="CHEBI:176895"/>
        <dbReference type="ChEBI" id="CHEBI:176896"/>
    </reaction>
    <physiologicalReaction direction="left-to-right" evidence="11">
        <dbReference type="Rhea" id="RHEA:68073"/>
    </physiologicalReaction>
</comment>
<dbReference type="PANTHER" id="PTHR13812:SF19">
    <property type="entry name" value="KETIMINE REDUCTASE MU-CRYSTALLIN"/>
    <property type="match status" value="1"/>
</dbReference>
<dbReference type="FunCoup" id="A0A1S2ZB48">
    <property type="interactions" value="50"/>
</dbReference>
<dbReference type="GO" id="GO:0047127">
    <property type="term" value="F:thiomorpholine-carboxylate dehydrogenase activity"/>
    <property type="evidence" value="ECO:0007669"/>
    <property type="project" value="UniProtKB-EC"/>
</dbReference>
<keyword evidence="6" id="KW-0521">NADP</keyword>
<evidence type="ECO:0000256" key="14">
    <source>
        <dbReference type="ARBA" id="ARBA00093227"/>
    </source>
</evidence>
<dbReference type="GO" id="GO:0042403">
    <property type="term" value="P:thyroid hormone metabolic process"/>
    <property type="evidence" value="ECO:0007669"/>
    <property type="project" value="TreeGrafter"/>
</dbReference>
<protein>
    <recommendedName>
        <fullName evidence="4">Ketimine reductase mu-crystallin</fullName>
        <ecNumber evidence="21">1.5.1.1</ecNumber>
        <ecNumber evidence="3">1.5.1.25</ecNumber>
    </recommendedName>
    <alternativeName>
        <fullName evidence="22">1-piperideine-2-carboxylate/1-pyrroline-2-carboxylate reductase</fullName>
    </alternativeName>
    <alternativeName>
        <fullName evidence="9">NADP-regulated thyroid-hormone-binding protein</fullName>
    </alternativeName>
</protein>
<evidence type="ECO:0000313" key="23">
    <source>
        <dbReference type="Proteomes" id="UP001652624"/>
    </source>
</evidence>
<comment type="catalytic activity">
    <reaction evidence="19">
        <text>L-pipecolate + NADP(+) = Delta(1)-piperideine-2-carboxylate + NADPH + H(+)</text>
        <dbReference type="Rhea" id="RHEA:12524"/>
        <dbReference type="ChEBI" id="CHEBI:15378"/>
        <dbReference type="ChEBI" id="CHEBI:57783"/>
        <dbReference type="ChEBI" id="CHEBI:58349"/>
        <dbReference type="ChEBI" id="CHEBI:61185"/>
        <dbReference type="ChEBI" id="CHEBI:77631"/>
        <dbReference type="EC" id="1.5.1.1"/>
    </reaction>
    <physiologicalReaction direction="right-to-left" evidence="19">
        <dbReference type="Rhea" id="RHEA:12526"/>
    </physiologicalReaction>
</comment>
<comment type="catalytic activity">
    <reaction evidence="18">
        <text>L-proline + NAD(+) = 1-pyrroline-2-carboxylate + NADH + H(+)</text>
        <dbReference type="Rhea" id="RHEA:20321"/>
        <dbReference type="ChEBI" id="CHEBI:15378"/>
        <dbReference type="ChEBI" id="CHEBI:39785"/>
        <dbReference type="ChEBI" id="CHEBI:57540"/>
        <dbReference type="ChEBI" id="CHEBI:57945"/>
        <dbReference type="ChEBI" id="CHEBI:60039"/>
        <dbReference type="EC" id="1.5.1.1"/>
    </reaction>
    <physiologicalReaction direction="right-to-left" evidence="18">
        <dbReference type="Rhea" id="RHEA:20323"/>
    </physiologicalReaction>
</comment>
<dbReference type="CTD" id="1428"/>
<evidence type="ECO:0000256" key="8">
    <source>
        <dbReference type="ARBA" id="ARBA00023027"/>
    </source>
</evidence>
<evidence type="ECO:0000256" key="1">
    <source>
        <dbReference type="ARBA" id="ARBA00004496"/>
    </source>
</evidence>
<comment type="subcellular location">
    <subcellularLocation>
        <location evidence="1">Cytoplasm</location>
    </subcellularLocation>
</comment>
<proteinExistence type="inferred from homology"/>
<dbReference type="SUPFAM" id="SSF51735">
    <property type="entry name" value="NAD(P)-binding Rossmann-fold domains"/>
    <property type="match status" value="1"/>
</dbReference>
<dbReference type="GO" id="GO:0070324">
    <property type="term" value="F:thyroid hormone binding"/>
    <property type="evidence" value="ECO:0007669"/>
    <property type="project" value="TreeGrafter"/>
</dbReference>
<dbReference type="RefSeq" id="XP_007516660.1">
    <property type="nucleotide sequence ID" value="XM_007516598.3"/>
</dbReference>
<comment type="catalytic activity">
    <reaction evidence="12">
        <text>L-proline + NADP(+) = 1-pyrroline-2-carboxylate + NADPH + H(+)</text>
        <dbReference type="Rhea" id="RHEA:20317"/>
        <dbReference type="ChEBI" id="CHEBI:15378"/>
        <dbReference type="ChEBI" id="CHEBI:39785"/>
        <dbReference type="ChEBI" id="CHEBI:57783"/>
        <dbReference type="ChEBI" id="CHEBI:58349"/>
        <dbReference type="ChEBI" id="CHEBI:60039"/>
        <dbReference type="EC" id="1.5.1.1"/>
    </reaction>
    <physiologicalReaction direction="right-to-left" evidence="12">
        <dbReference type="Rhea" id="RHEA:20319"/>
    </physiologicalReaction>
</comment>
<dbReference type="InterPro" id="IPR003462">
    <property type="entry name" value="ODC_Mu_crystall"/>
</dbReference>
<comment type="catalytic activity">
    <reaction evidence="15">
        <text>(R)-lanthionine ketimine + NADPH + 2 H(+) = (3R,5R)-1,4-thiomorpholine-3,5-dicarboxylate + NADP(+)</text>
        <dbReference type="Rhea" id="RHEA:68040"/>
        <dbReference type="ChEBI" id="CHEBI:15378"/>
        <dbReference type="ChEBI" id="CHEBI:57783"/>
        <dbReference type="ChEBI" id="CHEBI:58349"/>
        <dbReference type="ChEBI" id="CHEBI:176891"/>
        <dbReference type="ChEBI" id="CHEBI:176892"/>
    </reaction>
    <physiologicalReaction direction="left-to-right" evidence="15">
        <dbReference type="Rhea" id="RHEA:68041"/>
    </physiologicalReaction>
</comment>
<comment type="catalytic activity">
    <reaction evidence="10">
        <text>L-pipecolate + NAD(+) = Delta(1)-piperideine-2-carboxylate + NADH + H(+)</text>
        <dbReference type="Rhea" id="RHEA:30807"/>
        <dbReference type="ChEBI" id="CHEBI:15378"/>
        <dbReference type="ChEBI" id="CHEBI:57540"/>
        <dbReference type="ChEBI" id="CHEBI:57945"/>
        <dbReference type="ChEBI" id="CHEBI:61185"/>
        <dbReference type="ChEBI" id="CHEBI:77631"/>
        <dbReference type="EC" id="1.5.1.1"/>
    </reaction>
    <physiologicalReaction direction="right-to-left" evidence="10">
        <dbReference type="Rhea" id="RHEA:30809"/>
    </physiologicalReaction>
</comment>
<evidence type="ECO:0000256" key="10">
    <source>
        <dbReference type="ARBA" id="ARBA00093190"/>
    </source>
</evidence>
<evidence type="ECO:0000256" key="9">
    <source>
        <dbReference type="ARBA" id="ARBA00033420"/>
    </source>
</evidence>
<evidence type="ECO:0000256" key="18">
    <source>
        <dbReference type="ARBA" id="ARBA00093264"/>
    </source>
</evidence>
<gene>
    <name evidence="24" type="primary">CRYM</name>
</gene>
<comment type="similarity">
    <text evidence="2">Belongs to the ornithine cyclodeaminase/mu-crystallin family.</text>
</comment>
<dbReference type="EC" id="1.5.1.25" evidence="3"/>
<evidence type="ECO:0000256" key="15">
    <source>
        <dbReference type="ARBA" id="ARBA00093248"/>
    </source>
</evidence>
<dbReference type="Pfam" id="PF02423">
    <property type="entry name" value="OCD_Mu_crystall"/>
    <property type="match status" value="1"/>
</dbReference>
<comment type="catalytic activity">
    <reaction evidence="14">
        <text>(S)-cystathionine ketimine + NADPH + 2 H(+) = (3R,5S)-2,3,5,6,7-pentahydro-1,4-thiazepine-3,5-dicarboxylate + NADP(+)</text>
        <dbReference type="Rhea" id="RHEA:68036"/>
        <dbReference type="ChEBI" id="CHEBI:15378"/>
        <dbReference type="ChEBI" id="CHEBI:57783"/>
        <dbReference type="ChEBI" id="CHEBI:58349"/>
        <dbReference type="ChEBI" id="CHEBI:176808"/>
        <dbReference type="ChEBI" id="CHEBI:176810"/>
    </reaction>
    <physiologicalReaction direction="left-to-right" evidence="14">
        <dbReference type="Rhea" id="RHEA:68037"/>
    </physiologicalReaction>
</comment>
<reference evidence="24" key="1">
    <citation type="submission" date="2025-08" db="UniProtKB">
        <authorList>
            <consortium name="RefSeq"/>
        </authorList>
    </citation>
    <scope>IDENTIFICATION</scope>
</reference>
<accession>A0A1S2ZB48</accession>
<comment type="catalytic activity">
    <reaction evidence="17">
        <text>(3R)-1,4-thiomorpholine-3-carboxylate + NADP(+) = 3,4-dehydrothiomorpholine-3-carboxylate + NADPH + 2 H(+)</text>
        <dbReference type="Rhea" id="RHEA:12500"/>
        <dbReference type="ChEBI" id="CHEBI:15378"/>
        <dbReference type="ChEBI" id="CHEBI:57783"/>
        <dbReference type="ChEBI" id="CHEBI:58349"/>
        <dbReference type="ChEBI" id="CHEBI:58517"/>
        <dbReference type="ChEBI" id="CHEBI:176873"/>
        <dbReference type="EC" id="1.5.1.25"/>
    </reaction>
    <physiologicalReaction direction="right-to-left" evidence="17">
        <dbReference type="Rhea" id="RHEA:12502"/>
    </physiologicalReaction>
</comment>
<comment type="catalytic activity">
    <reaction evidence="16">
        <text>(S)-cystathionine ketimine + NADH + 2 H(+) = (3R,5S)-2,3,5,6,7-pentahydro-1,4-thiazepine-3,5-dicarboxylate + NAD(+)</text>
        <dbReference type="Rhea" id="RHEA:68032"/>
        <dbReference type="ChEBI" id="CHEBI:15378"/>
        <dbReference type="ChEBI" id="CHEBI:57540"/>
        <dbReference type="ChEBI" id="CHEBI:57945"/>
        <dbReference type="ChEBI" id="CHEBI:176808"/>
        <dbReference type="ChEBI" id="CHEBI:176810"/>
    </reaction>
    <physiologicalReaction direction="left-to-right" evidence="16">
        <dbReference type="Rhea" id="RHEA:68033"/>
    </physiologicalReaction>
</comment>
<evidence type="ECO:0000256" key="21">
    <source>
        <dbReference type="ARBA" id="ARBA00093598"/>
    </source>
</evidence>
<dbReference type="Gene3D" id="3.40.50.720">
    <property type="entry name" value="NAD(P)-binding Rossmann-like Domain"/>
    <property type="match status" value="1"/>
</dbReference>
<evidence type="ECO:0000256" key="17">
    <source>
        <dbReference type="ARBA" id="ARBA00093263"/>
    </source>
</evidence>
<evidence type="ECO:0000256" key="4">
    <source>
        <dbReference type="ARBA" id="ARBA00015173"/>
    </source>
</evidence>
<dbReference type="PANTHER" id="PTHR13812">
    <property type="entry name" value="KETIMINE REDUCTASE MU-CRYSTALLIN"/>
    <property type="match status" value="1"/>
</dbReference>
<dbReference type="AlphaFoldDB" id="A0A1S2ZB48"/>
<evidence type="ECO:0000256" key="6">
    <source>
        <dbReference type="ARBA" id="ARBA00022857"/>
    </source>
</evidence>
<evidence type="ECO:0000256" key="12">
    <source>
        <dbReference type="ARBA" id="ARBA00093203"/>
    </source>
</evidence>
<evidence type="ECO:0000256" key="22">
    <source>
        <dbReference type="ARBA" id="ARBA00093650"/>
    </source>
</evidence>
<comment type="subunit">
    <text evidence="20">Homodimer. Binds the thyroid hormone triiodothyronine (T3); T3 binding inhibits enzymatic activity.</text>
</comment>
<dbReference type="Gene3D" id="3.30.1780.10">
    <property type="entry name" value="ornithine cyclodeaminase, domain 1"/>
    <property type="match status" value="1"/>
</dbReference>
<organism evidence="23 24">
    <name type="scientific">Erinaceus europaeus</name>
    <name type="common">Western European hedgehog</name>
    <dbReference type="NCBI Taxonomy" id="9365"/>
    <lineage>
        <taxon>Eukaryota</taxon>
        <taxon>Metazoa</taxon>
        <taxon>Chordata</taxon>
        <taxon>Craniata</taxon>
        <taxon>Vertebrata</taxon>
        <taxon>Euteleostomi</taxon>
        <taxon>Mammalia</taxon>
        <taxon>Eutheria</taxon>
        <taxon>Laurasiatheria</taxon>
        <taxon>Eulipotyphla</taxon>
        <taxon>Erinaceidae</taxon>
        <taxon>Erinaceinae</taxon>
        <taxon>Erinaceus</taxon>
    </lineage>
</organism>
<keyword evidence="23" id="KW-1185">Reference proteome</keyword>
<evidence type="ECO:0000313" key="24">
    <source>
        <dbReference type="RefSeq" id="XP_007516660.1"/>
    </source>
</evidence>
<evidence type="ECO:0000256" key="5">
    <source>
        <dbReference type="ARBA" id="ARBA00022490"/>
    </source>
</evidence>
<evidence type="ECO:0000256" key="2">
    <source>
        <dbReference type="ARBA" id="ARBA00008903"/>
    </source>
</evidence>
<keyword evidence="8" id="KW-0520">NAD</keyword>
<dbReference type="InParanoid" id="A0A1S2ZB48"/>
<name>A0A1S2ZB48_ERIEU</name>
<dbReference type="GO" id="GO:0050241">
    <property type="term" value="F:pyrroline-2-carboxylate reductase activity"/>
    <property type="evidence" value="ECO:0007669"/>
    <property type="project" value="UniProtKB-EC"/>
</dbReference>
<dbReference type="FunFam" id="3.30.1780.10:FF:000001">
    <property type="entry name" value="Ketimine reductase mu-crystallin"/>
    <property type="match status" value="1"/>
</dbReference>
<evidence type="ECO:0000256" key="11">
    <source>
        <dbReference type="ARBA" id="ARBA00093197"/>
    </source>
</evidence>
<dbReference type="EC" id="1.5.1.1" evidence="21"/>
<dbReference type="GO" id="GO:0005737">
    <property type="term" value="C:cytoplasm"/>
    <property type="evidence" value="ECO:0007669"/>
    <property type="project" value="UniProtKB-SubCell"/>
</dbReference>
<sequence>MSRVPVFLSAAEVQGHLCSSSLLIPPLEAALANFSSGPDGGVMQPVRTVVPVAKHRGFLGVMPAYSAAEDALTTKLVTFYEGHSTDSTVPSHQATVLLFEPSNGSLLVVMDGSVITAKRTAAVSAIATKLLKPPNSEVLCILGAGVQAYSHYEVFTEQFSFKEVRIWNRTRKNAKKFADSVEGAVQVCSSVQEAVAGADVIITVTMATEPILFGEWVKPGAHINAIGASRPDWRELDDDLMKQAVLYVDSREAAVKESGDVLLSGAEIFAELGEVLKGVKPAHCEKTTVFKSLGMAVEDTVAAKLVYDSWSSSK</sequence>
<comment type="catalytic activity">
    <reaction evidence="13">
        <text>(3R)-1,4-thiomorpholine-3-carboxylate + NAD(+) = 3,4-dehydrothiomorpholine-3-carboxylate + NADH + 2 H(+)</text>
        <dbReference type="Rhea" id="RHEA:12504"/>
        <dbReference type="ChEBI" id="CHEBI:15378"/>
        <dbReference type="ChEBI" id="CHEBI:57540"/>
        <dbReference type="ChEBI" id="CHEBI:57945"/>
        <dbReference type="ChEBI" id="CHEBI:58517"/>
        <dbReference type="ChEBI" id="CHEBI:176873"/>
        <dbReference type="EC" id="1.5.1.25"/>
    </reaction>
    <physiologicalReaction direction="right-to-left" evidence="13">
        <dbReference type="Rhea" id="RHEA:12506"/>
    </physiologicalReaction>
</comment>
<dbReference type="OrthoDB" id="41492at2759"/>
<keyword evidence="5" id="KW-0963">Cytoplasm</keyword>
<evidence type="ECO:0000256" key="19">
    <source>
        <dbReference type="ARBA" id="ARBA00093273"/>
    </source>
</evidence>
<dbReference type="GeneID" id="103107785"/>
<dbReference type="InterPro" id="IPR023401">
    <property type="entry name" value="ODC_N"/>
</dbReference>
<dbReference type="Proteomes" id="UP001652624">
    <property type="component" value="Chromosome 15"/>
</dbReference>
<keyword evidence="7" id="KW-0560">Oxidoreductase</keyword>
<evidence type="ECO:0000256" key="7">
    <source>
        <dbReference type="ARBA" id="ARBA00023002"/>
    </source>
</evidence>
<evidence type="ECO:0000256" key="3">
    <source>
        <dbReference type="ARBA" id="ARBA00012883"/>
    </source>
</evidence>
<dbReference type="STRING" id="9365.ENSEEUP00000009386"/>
<evidence type="ECO:0000256" key="13">
    <source>
        <dbReference type="ARBA" id="ARBA00093226"/>
    </source>
</evidence>
<dbReference type="FunFam" id="3.40.50.720:FF:000241">
    <property type="entry name" value="ketimine reductase mu-crystallin"/>
    <property type="match status" value="1"/>
</dbReference>